<dbReference type="PANTHER" id="PTHR39639:SF1">
    <property type="entry name" value="DUF262 DOMAIN-CONTAINING PROTEIN"/>
    <property type="match status" value="1"/>
</dbReference>
<evidence type="ECO:0000313" key="4">
    <source>
        <dbReference type="Proteomes" id="UP000620104"/>
    </source>
</evidence>
<protein>
    <recommendedName>
        <fullName evidence="2">GmrSD restriction endonucleases N-terminal domain-containing protein</fullName>
    </recommendedName>
</protein>
<dbReference type="Pfam" id="PF03235">
    <property type="entry name" value="GmrSD_N"/>
    <property type="match status" value="1"/>
</dbReference>
<name>A0A8H3TYL1_9TREE</name>
<dbReference type="Proteomes" id="UP000620104">
    <property type="component" value="Unassembled WGS sequence"/>
</dbReference>
<feature type="compositionally biased region" description="Polar residues" evidence="1">
    <location>
        <begin position="421"/>
        <end position="432"/>
    </location>
</feature>
<evidence type="ECO:0000256" key="1">
    <source>
        <dbReference type="SAM" id="MobiDB-lite"/>
    </source>
</evidence>
<sequence>MNVDVKEDDELLQEELEEDDEDLTEEEGGAAFEAPQGLIVGALKQPNTKIYNVKHLNELMHFGEIDLEPEYQRDVVWSDLRQEALIDSLFHNYYIPPILFALRVDDDGTERRTCIDGKQRLTSIALFMSGLIPWRPKNGPGKGKKYWYVIPNGQDPKGKKVLPTKEKRLFDTKTIVCAEFESLPEMAERDIFQRVQMGMALTPAEKLQALNTPYVKYISTLLQQYIHEPQSGMTLYLNDWDRARGRDFQNLTIMMSLIEIYPEKRNNFAASSLQSWLRRTDPIENGLKKKMEAALECMIEIARDYPEHSVTIVSRRMSPLEFCFFGLICHVLSEYYLPSQIAQLYGQFRMHLRSTNERGVRADAGTIADSYKWIERVPKRKRLARPTEEPNGTASPSRAKRVRRSAETTDNDYAAAPMRLNQGSFITTRSGR</sequence>
<dbReference type="AlphaFoldDB" id="A0A8H3TYL1"/>
<reference evidence="3" key="1">
    <citation type="submission" date="2020-07" db="EMBL/GenBank/DDBJ databases">
        <title>Draft Genome Sequence of a Deep-Sea Yeast, Naganishia (Cryptococcus) liquefaciens strain N6.</title>
        <authorList>
            <person name="Han Y.W."/>
            <person name="Kajitani R."/>
            <person name="Morimoto H."/>
            <person name="Parhat M."/>
            <person name="Tsubouchi H."/>
            <person name="Bakenova O."/>
            <person name="Ogata M."/>
            <person name="Argunhan B."/>
            <person name="Aoki R."/>
            <person name="Kajiwara S."/>
            <person name="Itoh T."/>
            <person name="Iwasaki H."/>
        </authorList>
    </citation>
    <scope>NUCLEOTIDE SEQUENCE</scope>
    <source>
        <strain evidence="3">N6</strain>
    </source>
</reference>
<proteinExistence type="predicted"/>
<dbReference type="OrthoDB" id="5419821at2759"/>
<keyword evidence="4" id="KW-1185">Reference proteome</keyword>
<evidence type="ECO:0000313" key="3">
    <source>
        <dbReference type="EMBL" id="GHJ89235.1"/>
    </source>
</evidence>
<organism evidence="3 4">
    <name type="scientific">Naganishia liquefaciens</name>
    <dbReference type="NCBI Taxonomy" id="104408"/>
    <lineage>
        <taxon>Eukaryota</taxon>
        <taxon>Fungi</taxon>
        <taxon>Dikarya</taxon>
        <taxon>Basidiomycota</taxon>
        <taxon>Agaricomycotina</taxon>
        <taxon>Tremellomycetes</taxon>
        <taxon>Filobasidiales</taxon>
        <taxon>Filobasidiaceae</taxon>
        <taxon>Naganishia</taxon>
    </lineage>
</organism>
<feature type="domain" description="GmrSD restriction endonucleases N-terminal" evidence="2">
    <location>
        <begin position="59"/>
        <end position="168"/>
    </location>
</feature>
<evidence type="ECO:0000259" key="2">
    <source>
        <dbReference type="Pfam" id="PF03235"/>
    </source>
</evidence>
<comment type="caution">
    <text evidence="3">The sequence shown here is derived from an EMBL/GenBank/DDBJ whole genome shotgun (WGS) entry which is preliminary data.</text>
</comment>
<dbReference type="EMBL" id="BLZA01000040">
    <property type="protein sequence ID" value="GHJ89235.1"/>
    <property type="molecule type" value="Genomic_DNA"/>
</dbReference>
<dbReference type="InterPro" id="IPR004919">
    <property type="entry name" value="GmrSD_N"/>
</dbReference>
<gene>
    <name evidence="3" type="ORF">NliqN6_5637</name>
</gene>
<feature type="region of interest" description="Disordered" evidence="1">
    <location>
        <begin position="382"/>
        <end position="432"/>
    </location>
</feature>
<accession>A0A8H3TYL1</accession>
<dbReference type="PANTHER" id="PTHR39639">
    <property type="entry name" value="CHROMOSOME 16, WHOLE GENOME SHOTGUN SEQUENCE"/>
    <property type="match status" value="1"/>
</dbReference>